<keyword evidence="3" id="KW-1185">Reference proteome</keyword>
<keyword evidence="1" id="KW-0732">Signal</keyword>
<sequence>MFAFQSVIALLFLSACTLASPTPAAVVPRAAVTAQVCAALDVNIAAVQALKTACVAAGFAVGIRPSALAVSPSVKANVDATAFVGATTSGTALAGQANLALSTVGTLAASAVATLATDVVIPLLTQIAGTLNTAGATVQGVQRTADAQVSASVYQGFVTFATALRRVLSTISSLPSLYARAEARASIHASLLQIQAAVNAFIRQLFVFISPDLDQANVRAALSLSLNGAIQATA</sequence>
<accession>A0A0L0VM61</accession>
<dbReference type="Proteomes" id="UP000054564">
    <property type="component" value="Unassembled WGS sequence"/>
</dbReference>
<evidence type="ECO:0000313" key="2">
    <source>
        <dbReference type="EMBL" id="KNF00364.1"/>
    </source>
</evidence>
<dbReference type="STRING" id="1165861.A0A0L0VM61"/>
<proteinExistence type="predicted"/>
<evidence type="ECO:0000256" key="1">
    <source>
        <dbReference type="SAM" id="SignalP"/>
    </source>
</evidence>
<feature type="signal peptide" evidence="1">
    <location>
        <begin position="1"/>
        <end position="19"/>
    </location>
</feature>
<feature type="chain" id="PRO_5005549542" evidence="1">
    <location>
        <begin position="20"/>
        <end position="234"/>
    </location>
</feature>
<evidence type="ECO:0000313" key="3">
    <source>
        <dbReference type="Proteomes" id="UP000054564"/>
    </source>
</evidence>
<dbReference type="OrthoDB" id="2499957at2759"/>
<name>A0A0L0VM61_9BASI</name>
<reference evidence="3" key="1">
    <citation type="submission" date="2014-03" db="EMBL/GenBank/DDBJ databases">
        <title>The Genome Sequence of Puccinia striiformis f. sp. tritici PST-78.</title>
        <authorList>
            <consortium name="The Broad Institute Genome Sequencing Platform"/>
            <person name="Cuomo C."/>
            <person name="Hulbert S."/>
            <person name="Chen X."/>
            <person name="Walker B."/>
            <person name="Young S.K."/>
            <person name="Zeng Q."/>
            <person name="Gargeya S."/>
            <person name="Fitzgerald M."/>
            <person name="Haas B."/>
            <person name="Abouelleil A."/>
            <person name="Alvarado L."/>
            <person name="Arachchi H.M."/>
            <person name="Berlin A.M."/>
            <person name="Chapman S.B."/>
            <person name="Goldberg J."/>
            <person name="Griggs A."/>
            <person name="Gujja S."/>
            <person name="Hansen M."/>
            <person name="Howarth C."/>
            <person name="Imamovic A."/>
            <person name="Larimer J."/>
            <person name="McCowan C."/>
            <person name="Montmayeur A."/>
            <person name="Murphy C."/>
            <person name="Neiman D."/>
            <person name="Pearson M."/>
            <person name="Priest M."/>
            <person name="Roberts A."/>
            <person name="Saif S."/>
            <person name="Shea T."/>
            <person name="Sisk P."/>
            <person name="Sykes S."/>
            <person name="Wortman J."/>
            <person name="Nusbaum C."/>
            <person name="Birren B."/>
        </authorList>
    </citation>
    <scope>NUCLEOTIDE SEQUENCE [LARGE SCALE GENOMIC DNA]</scope>
    <source>
        <strain evidence="3">race PST-78</strain>
    </source>
</reference>
<organism evidence="2 3">
    <name type="scientific">Puccinia striiformis f. sp. tritici PST-78</name>
    <dbReference type="NCBI Taxonomy" id="1165861"/>
    <lineage>
        <taxon>Eukaryota</taxon>
        <taxon>Fungi</taxon>
        <taxon>Dikarya</taxon>
        <taxon>Basidiomycota</taxon>
        <taxon>Pucciniomycotina</taxon>
        <taxon>Pucciniomycetes</taxon>
        <taxon>Pucciniales</taxon>
        <taxon>Pucciniaceae</taxon>
        <taxon>Puccinia</taxon>
    </lineage>
</organism>
<protein>
    <submittedName>
        <fullName evidence="2">Uncharacterized protein</fullName>
    </submittedName>
</protein>
<comment type="caution">
    <text evidence="2">The sequence shown here is derived from an EMBL/GenBank/DDBJ whole genome shotgun (WGS) entry which is preliminary data.</text>
</comment>
<dbReference type="EMBL" id="AJIL01000037">
    <property type="protein sequence ID" value="KNF00364.1"/>
    <property type="molecule type" value="Genomic_DNA"/>
</dbReference>
<dbReference type="AlphaFoldDB" id="A0A0L0VM61"/>
<gene>
    <name evidence="2" type="ORF">PSTG_06294</name>
</gene>